<dbReference type="PANTHER" id="PTHR23513">
    <property type="entry name" value="INTEGRAL MEMBRANE EFFLUX PROTEIN-RELATED"/>
    <property type="match status" value="1"/>
</dbReference>
<gene>
    <name evidence="8" type="ORF">ACFFJC_02550</name>
</gene>
<feature type="transmembrane region" description="Helical" evidence="7">
    <location>
        <begin position="65"/>
        <end position="85"/>
    </location>
</feature>
<evidence type="ECO:0000256" key="7">
    <source>
        <dbReference type="SAM" id="Phobius"/>
    </source>
</evidence>
<feature type="transmembrane region" description="Helical" evidence="7">
    <location>
        <begin position="122"/>
        <end position="144"/>
    </location>
</feature>
<feature type="transmembrane region" description="Helical" evidence="7">
    <location>
        <begin position="92"/>
        <end position="110"/>
    </location>
</feature>
<feature type="transmembrane region" description="Helical" evidence="7">
    <location>
        <begin position="298"/>
        <end position="316"/>
    </location>
</feature>
<comment type="caution">
    <text evidence="8">The sequence shown here is derived from an EMBL/GenBank/DDBJ whole genome shotgun (WGS) entry which is preliminary data.</text>
</comment>
<proteinExistence type="predicted"/>
<dbReference type="PANTHER" id="PTHR23513:SF9">
    <property type="entry name" value="ENTEROBACTIN EXPORTER ENTS"/>
    <property type="match status" value="1"/>
</dbReference>
<evidence type="ECO:0000256" key="6">
    <source>
        <dbReference type="ARBA" id="ARBA00023136"/>
    </source>
</evidence>
<name>A0ABV6CQY7_9SPHN</name>
<dbReference type="RefSeq" id="WP_379486010.1">
    <property type="nucleotide sequence ID" value="NZ_JBHLWK010000006.1"/>
</dbReference>
<protein>
    <submittedName>
        <fullName evidence="8">MFS transporter</fullName>
    </submittedName>
</protein>
<comment type="subcellular location">
    <subcellularLocation>
        <location evidence="1">Cell membrane</location>
        <topology evidence="1">Multi-pass membrane protein</topology>
    </subcellularLocation>
</comment>
<dbReference type="EMBL" id="JBHLWK010000006">
    <property type="protein sequence ID" value="MFC0203146.1"/>
    <property type="molecule type" value="Genomic_DNA"/>
</dbReference>
<evidence type="ECO:0000256" key="1">
    <source>
        <dbReference type="ARBA" id="ARBA00004651"/>
    </source>
</evidence>
<keyword evidence="4 7" id="KW-0812">Transmembrane</keyword>
<dbReference type="Pfam" id="PF05977">
    <property type="entry name" value="MFS_3"/>
    <property type="match status" value="1"/>
</dbReference>
<dbReference type="CDD" id="cd06173">
    <property type="entry name" value="MFS_MefA_like"/>
    <property type="match status" value="1"/>
</dbReference>
<organism evidence="8 9">
    <name type="scientific">Novosphingobium soli</name>
    <dbReference type="NCBI Taxonomy" id="574956"/>
    <lineage>
        <taxon>Bacteria</taxon>
        <taxon>Pseudomonadati</taxon>
        <taxon>Pseudomonadota</taxon>
        <taxon>Alphaproteobacteria</taxon>
        <taxon>Sphingomonadales</taxon>
        <taxon>Sphingomonadaceae</taxon>
        <taxon>Novosphingobium</taxon>
    </lineage>
</organism>
<keyword evidence="9" id="KW-1185">Reference proteome</keyword>
<feature type="transmembrane region" description="Helical" evidence="7">
    <location>
        <begin position="23"/>
        <end position="45"/>
    </location>
</feature>
<feature type="transmembrane region" description="Helical" evidence="7">
    <location>
        <begin position="235"/>
        <end position="260"/>
    </location>
</feature>
<evidence type="ECO:0000256" key="3">
    <source>
        <dbReference type="ARBA" id="ARBA00022475"/>
    </source>
</evidence>
<keyword evidence="3" id="KW-1003">Cell membrane</keyword>
<dbReference type="SUPFAM" id="SSF103473">
    <property type="entry name" value="MFS general substrate transporter"/>
    <property type="match status" value="1"/>
</dbReference>
<dbReference type="Proteomes" id="UP001589798">
    <property type="component" value="Unassembled WGS sequence"/>
</dbReference>
<dbReference type="InterPro" id="IPR010290">
    <property type="entry name" value="TM_effector"/>
</dbReference>
<dbReference type="Gene3D" id="1.20.1250.20">
    <property type="entry name" value="MFS general substrate transporter like domains"/>
    <property type="match status" value="1"/>
</dbReference>
<reference evidence="8 9" key="1">
    <citation type="submission" date="2024-09" db="EMBL/GenBank/DDBJ databases">
        <authorList>
            <person name="Sun Q."/>
            <person name="Mori K."/>
        </authorList>
    </citation>
    <scope>NUCLEOTIDE SEQUENCE [LARGE SCALE GENOMIC DNA]</scope>
    <source>
        <strain evidence="8 9">CCM 7706</strain>
    </source>
</reference>
<evidence type="ECO:0000256" key="5">
    <source>
        <dbReference type="ARBA" id="ARBA00022989"/>
    </source>
</evidence>
<evidence type="ECO:0000313" key="8">
    <source>
        <dbReference type="EMBL" id="MFC0203146.1"/>
    </source>
</evidence>
<evidence type="ECO:0000256" key="2">
    <source>
        <dbReference type="ARBA" id="ARBA00022448"/>
    </source>
</evidence>
<feature type="transmembrane region" description="Helical" evidence="7">
    <location>
        <begin position="380"/>
        <end position="408"/>
    </location>
</feature>
<keyword evidence="6 7" id="KW-0472">Membrane</keyword>
<evidence type="ECO:0000256" key="4">
    <source>
        <dbReference type="ARBA" id="ARBA00022692"/>
    </source>
</evidence>
<dbReference type="InterPro" id="IPR036259">
    <property type="entry name" value="MFS_trans_sf"/>
</dbReference>
<feature type="transmembrane region" description="Helical" evidence="7">
    <location>
        <begin position="156"/>
        <end position="179"/>
    </location>
</feature>
<keyword evidence="2" id="KW-0813">Transport</keyword>
<feature type="transmembrane region" description="Helical" evidence="7">
    <location>
        <begin position="272"/>
        <end position="291"/>
    </location>
</feature>
<evidence type="ECO:0000313" key="9">
    <source>
        <dbReference type="Proteomes" id="UP001589798"/>
    </source>
</evidence>
<feature type="transmembrane region" description="Helical" evidence="7">
    <location>
        <begin position="185"/>
        <end position="207"/>
    </location>
</feature>
<accession>A0ABV6CQY7</accession>
<sequence>MQRRVSLPAPTSPLQIVDYRKFWLARFFAVLATTGTVVIIGYQLYDVARTDYGMSIPQAAFQLGLLGFAQFLPVFLLTPLAGVIADRFDRRRVAGLASLLDTLVAIGLGVTTEMDLRSLPVLYGFAVLHGTVRVFIGPSMGAIAPNIVPPAMIPRAIGFNSIAMQAGTIIGPAAYGFLFGADHALPYWCSAAFTLAASVSIQSIRNLPPPAQNARRAHPIRQIVEGFRFVWSERFLLGCITLDLFAVLFGGATALMPVFARDILHVGPEGLGQMRAATAAGAAVVALWLSFRPLKADVGVKMLAAVVGYGAMTVAFGLSRHFLLSLGCLALLGAADMISVFIRSSLVQLRTPDDVRGRVSAISGLAISASNELGELQSGFAAALLGATGAVVFGGSAAIVITLAWAWLFPEIRRARTFEPRWERQA</sequence>
<keyword evidence="5 7" id="KW-1133">Transmembrane helix</keyword>